<dbReference type="GO" id="GO:0034976">
    <property type="term" value="P:response to endoplasmic reticulum stress"/>
    <property type="evidence" value="ECO:0007669"/>
    <property type="project" value="TreeGrafter"/>
</dbReference>
<dbReference type="InterPro" id="IPR005792">
    <property type="entry name" value="Prot_disulphide_isomerase"/>
</dbReference>
<feature type="disulfide bond" description="Redox-active" evidence="12">
    <location>
        <begin position="54"/>
        <end position="57"/>
    </location>
</feature>
<name>A0A0C3GGR0_PILCF</name>
<keyword evidence="9 12" id="KW-1015">Disulfide bond</keyword>
<comment type="subcellular location">
    <subcellularLocation>
        <location evidence="3">Endoplasmic reticulum lumen</location>
    </subcellularLocation>
</comment>
<feature type="compositionally biased region" description="Basic and acidic residues" evidence="15">
    <location>
        <begin position="475"/>
        <end position="484"/>
    </location>
</feature>
<evidence type="ECO:0000256" key="5">
    <source>
        <dbReference type="ARBA" id="ARBA00012723"/>
    </source>
</evidence>
<dbReference type="GO" id="GO:0006457">
    <property type="term" value="P:protein folding"/>
    <property type="evidence" value="ECO:0007669"/>
    <property type="project" value="TreeGrafter"/>
</dbReference>
<evidence type="ECO:0000256" key="4">
    <source>
        <dbReference type="ARBA" id="ARBA00006347"/>
    </source>
</evidence>
<dbReference type="OrthoDB" id="427280at2759"/>
<dbReference type="CDD" id="cd02961">
    <property type="entry name" value="PDI_a_family"/>
    <property type="match status" value="1"/>
</dbReference>
<evidence type="ECO:0000256" key="6">
    <source>
        <dbReference type="ARBA" id="ARBA00022729"/>
    </source>
</evidence>
<feature type="region of interest" description="Disordered" evidence="15">
    <location>
        <begin position="475"/>
        <end position="497"/>
    </location>
</feature>
<feature type="signal peptide" evidence="14">
    <location>
        <begin position="1"/>
        <end position="21"/>
    </location>
</feature>
<dbReference type="Pfam" id="PF13848">
    <property type="entry name" value="Thioredoxin_6"/>
    <property type="match status" value="1"/>
</dbReference>
<feature type="domain" description="Thioredoxin" evidence="16">
    <location>
        <begin position="4"/>
        <end position="131"/>
    </location>
</feature>
<keyword evidence="10 14" id="KW-0413">Isomerase</keyword>
<evidence type="ECO:0000256" key="8">
    <source>
        <dbReference type="ARBA" id="ARBA00022824"/>
    </source>
</evidence>
<keyword evidence="6 14" id="KW-0732">Signal</keyword>
<evidence type="ECO:0000256" key="11">
    <source>
        <dbReference type="ARBA" id="ARBA00023284"/>
    </source>
</evidence>
<evidence type="ECO:0000256" key="10">
    <source>
        <dbReference type="ARBA" id="ARBA00023235"/>
    </source>
</evidence>
<dbReference type="SUPFAM" id="SSF52833">
    <property type="entry name" value="Thioredoxin-like"/>
    <property type="match status" value="4"/>
</dbReference>
<comment type="function">
    <text evidence="2">Participates in the folding of proteins containing disulfide bonds, may be involved in glycosylation, prolyl hydroxylation and triglyceride transfer.</text>
</comment>
<dbReference type="PANTHER" id="PTHR18929:SF132">
    <property type="entry name" value="PROTEIN DISULFIDE-ISOMERASE A3"/>
    <property type="match status" value="1"/>
</dbReference>
<dbReference type="GO" id="GO:0003756">
    <property type="term" value="F:protein disulfide isomerase activity"/>
    <property type="evidence" value="ECO:0007669"/>
    <property type="project" value="UniProtKB-EC"/>
</dbReference>
<evidence type="ECO:0000256" key="1">
    <source>
        <dbReference type="ARBA" id="ARBA00001182"/>
    </source>
</evidence>
<dbReference type="PROSITE" id="PS51352">
    <property type="entry name" value="THIOREDOXIN_2"/>
    <property type="match status" value="2"/>
</dbReference>
<protein>
    <recommendedName>
        <fullName evidence="5 14">Protein disulfide-isomerase</fullName>
        <ecNumber evidence="5 14">5.3.4.1</ecNumber>
    </recommendedName>
</protein>
<evidence type="ECO:0000256" key="7">
    <source>
        <dbReference type="ARBA" id="ARBA00022737"/>
    </source>
</evidence>
<dbReference type="EC" id="5.3.4.1" evidence="5 14"/>
<dbReference type="InterPro" id="IPR036249">
    <property type="entry name" value="Thioredoxin-like_sf"/>
</dbReference>
<dbReference type="GO" id="GO:0005788">
    <property type="term" value="C:endoplasmic reticulum lumen"/>
    <property type="evidence" value="ECO:0007669"/>
    <property type="project" value="UniProtKB-SubCell"/>
</dbReference>
<dbReference type="STRING" id="765440.A0A0C3GGR0"/>
<dbReference type="Proteomes" id="UP000054166">
    <property type="component" value="Unassembled WGS sequence"/>
</dbReference>
<reference evidence="18" key="2">
    <citation type="submission" date="2015-01" db="EMBL/GenBank/DDBJ databases">
        <title>Evolutionary Origins and Diversification of the Mycorrhizal Mutualists.</title>
        <authorList>
            <consortium name="DOE Joint Genome Institute"/>
            <consortium name="Mycorrhizal Genomics Consortium"/>
            <person name="Kohler A."/>
            <person name="Kuo A."/>
            <person name="Nagy L.G."/>
            <person name="Floudas D."/>
            <person name="Copeland A."/>
            <person name="Barry K.W."/>
            <person name="Cichocki N."/>
            <person name="Veneault-Fourrey C."/>
            <person name="LaButti K."/>
            <person name="Lindquist E.A."/>
            <person name="Lipzen A."/>
            <person name="Lundell T."/>
            <person name="Morin E."/>
            <person name="Murat C."/>
            <person name="Riley R."/>
            <person name="Ohm R."/>
            <person name="Sun H."/>
            <person name="Tunlid A."/>
            <person name="Henrissat B."/>
            <person name="Grigoriev I.V."/>
            <person name="Hibbett D.S."/>
            <person name="Martin F."/>
        </authorList>
    </citation>
    <scope>NUCLEOTIDE SEQUENCE [LARGE SCALE GENOMIC DNA]</scope>
    <source>
        <strain evidence="18">F 1598</strain>
    </source>
</reference>
<dbReference type="InterPro" id="IPR013766">
    <property type="entry name" value="Thioredoxin_domain"/>
</dbReference>
<feature type="disulfide bond" description="Redox-active" evidence="12">
    <location>
        <begin position="392"/>
        <end position="395"/>
    </location>
</feature>
<sequence>MRLPSFISVASAFVFAGLVAAEGASDVLELKADNFDSSVNPESLILVEFFAPWCGHCKALAPHYEEAATALKEKDIKIAKVDCVAEPELCQLHGVQGYPTLKVFRNGTPSDYNGPRQADGIISYMIKQSLPAVSSITAAKLEEFQKADKLVVIAYLPSATAPPAAEFSATAEKHRDDYLFGLTSDEEAIAAAGVSVPAIAVYRSYDEFATTYPYPIASVSVKDLEEWIGDLSIPILGEVNGDNYATYASSSKPLAYLFVDPSDEAHSEHIESIRPIAAQYRGKLNFVWIDAVKFGDHAKALNLPEPMWPGFVIQDMEKQLKYPFDQNIRLTSDRVAEHVALYHDGKLEPQLKSQPIPATQNETVYSLVGKQFEEVVFDDNKDVFVEFYASWCGHCKRLKPTWDSLGDHFADVKDRVLIAKMEAQENDLPASVGFRVSGFPTLKFKQAGSREFIDYDGDRSLESLIEFVEANAKNSLERKARPPTENETTQEEVHDEL</sequence>
<dbReference type="Pfam" id="PF00085">
    <property type="entry name" value="Thioredoxin"/>
    <property type="match status" value="2"/>
</dbReference>
<dbReference type="CDD" id="cd02995">
    <property type="entry name" value="PDI_a_PDI_a'_C"/>
    <property type="match status" value="1"/>
</dbReference>
<dbReference type="AlphaFoldDB" id="A0A0C3GGR0"/>
<dbReference type="HOGENOM" id="CLU_025879_5_0_1"/>
<dbReference type="InterPro" id="IPR005788">
    <property type="entry name" value="PDI_thioredoxin-like_dom"/>
</dbReference>
<gene>
    <name evidence="17" type="ORF">PILCRDRAFT_811333</name>
</gene>
<feature type="compositionally biased region" description="Acidic residues" evidence="15">
    <location>
        <begin position="488"/>
        <end position="497"/>
    </location>
</feature>
<evidence type="ECO:0000256" key="15">
    <source>
        <dbReference type="SAM" id="MobiDB-lite"/>
    </source>
</evidence>
<dbReference type="PROSITE" id="PS00194">
    <property type="entry name" value="THIOREDOXIN_1"/>
    <property type="match status" value="2"/>
</dbReference>
<dbReference type="PANTHER" id="PTHR18929">
    <property type="entry name" value="PROTEIN DISULFIDE ISOMERASE"/>
    <property type="match status" value="1"/>
</dbReference>
<keyword evidence="11 12" id="KW-0676">Redox-active center</keyword>
<dbReference type="EMBL" id="KN832972">
    <property type="protein sequence ID" value="KIM90844.1"/>
    <property type="molecule type" value="Genomic_DNA"/>
</dbReference>
<evidence type="ECO:0000313" key="18">
    <source>
        <dbReference type="Proteomes" id="UP000054166"/>
    </source>
</evidence>
<organism evidence="17 18">
    <name type="scientific">Piloderma croceum (strain F 1598)</name>
    <dbReference type="NCBI Taxonomy" id="765440"/>
    <lineage>
        <taxon>Eukaryota</taxon>
        <taxon>Fungi</taxon>
        <taxon>Dikarya</taxon>
        <taxon>Basidiomycota</taxon>
        <taxon>Agaricomycotina</taxon>
        <taxon>Agaricomycetes</taxon>
        <taxon>Agaricomycetidae</taxon>
        <taxon>Atheliales</taxon>
        <taxon>Atheliaceae</taxon>
        <taxon>Piloderma</taxon>
    </lineage>
</organism>
<evidence type="ECO:0000256" key="14">
    <source>
        <dbReference type="RuleBase" id="RU361130"/>
    </source>
</evidence>
<keyword evidence="18" id="KW-1185">Reference proteome</keyword>
<dbReference type="CDD" id="cd02981">
    <property type="entry name" value="PDI_b_family"/>
    <property type="match status" value="1"/>
</dbReference>
<evidence type="ECO:0000256" key="3">
    <source>
        <dbReference type="ARBA" id="ARBA00004319"/>
    </source>
</evidence>
<reference evidence="17 18" key="1">
    <citation type="submission" date="2014-04" db="EMBL/GenBank/DDBJ databases">
        <authorList>
            <consortium name="DOE Joint Genome Institute"/>
            <person name="Kuo A."/>
            <person name="Tarkka M."/>
            <person name="Buscot F."/>
            <person name="Kohler A."/>
            <person name="Nagy L.G."/>
            <person name="Floudas D."/>
            <person name="Copeland A."/>
            <person name="Barry K.W."/>
            <person name="Cichocki N."/>
            <person name="Veneault-Fourrey C."/>
            <person name="LaButti K."/>
            <person name="Lindquist E.A."/>
            <person name="Lipzen A."/>
            <person name="Lundell T."/>
            <person name="Morin E."/>
            <person name="Murat C."/>
            <person name="Sun H."/>
            <person name="Tunlid A."/>
            <person name="Henrissat B."/>
            <person name="Grigoriev I.V."/>
            <person name="Hibbett D.S."/>
            <person name="Martin F."/>
            <person name="Nordberg H.P."/>
            <person name="Cantor M.N."/>
            <person name="Hua S.X."/>
        </authorList>
    </citation>
    <scope>NUCLEOTIDE SEQUENCE [LARGE SCALE GENOMIC DNA]</scope>
    <source>
        <strain evidence="17 18">F 1598</strain>
    </source>
</reference>
<dbReference type="Gene3D" id="3.40.30.10">
    <property type="entry name" value="Glutaredoxin"/>
    <property type="match status" value="4"/>
</dbReference>
<evidence type="ECO:0000256" key="12">
    <source>
        <dbReference type="PIRSR" id="PIRSR605792-51"/>
    </source>
</evidence>
<evidence type="ECO:0000256" key="2">
    <source>
        <dbReference type="ARBA" id="ARBA00002692"/>
    </source>
</evidence>
<dbReference type="FunCoup" id="A0A0C3GGR0">
    <property type="interactions" value="233"/>
</dbReference>
<keyword evidence="8" id="KW-0256">Endoplasmic reticulum</keyword>
<keyword evidence="7" id="KW-0677">Repeat</keyword>
<comment type="catalytic activity">
    <reaction evidence="1 14">
        <text>Catalyzes the rearrangement of -S-S- bonds in proteins.</text>
        <dbReference type="EC" id="5.3.4.1"/>
    </reaction>
</comment>
<dbReference type="NCBIfam" id="TIGR01126">
    <property type="entry name" value="pdi_dom"/>
    <property type="match status" value="2"/>
</dbReference>
<evidence type="ECO:0000313" key="17">
    <source>
        <dbReference type="EMBL" id="KIM90844.1"/>
    </source>
</evidence>
<dbReference type="InParanoid" id="A0A0C3GGR0"/>
<dbReference type="NCBIfam" id="TIGR01130">
    <property type="entry name" value="ER_PDI_fam"/>
    <property type="match status" value="1"/>
</dbReference>
<comment type="similarity">
    <text evidence="4 13">Belongs to the protein disulfide isomerase family.</text>
</comment>
<accession>A0A0C3GGR0</accession>
<proteinExistence type="inferred from homology"/>
<evidence type="ECO:0000256" key="9">
    <source>
        <dbReference type="ARBA" id="ARBA00023157"/>
    </source>
</evidence>
<dbReference type="CDD" id="cd02982">
    <property type="entry name" value="PDI_b'_family"/>
    <property type="match status" value="1"/>
</dbReference>
<evidence type="ECO:0000256" key="13">
    <source>
        <dbReference type="RuleBase" id="RU004208"/>
    </source>
</evidence>
<evidence type="ECO:0000259" key="16">
    <source>
        <dbReference type="PROSITE" id="PS51352"/>
    </source>
</evidence>
<dbReference type="PRINTS" id="PR00421">
    <property type="entry name" value="THIOREDOXIN"/>
</dbReference>
<feature type="chain" id="PRO_5005111269" description="Protein disulfide-isomerase" evidence="14">
    <location>
        <begin position="22"/>
        <end position="497"/>
    </location>
</feature>
<feature type="domain" description="Thioredoxin" evidence="16">
    <location>
        <begin position="350"/>
        <end position="473"/>
    </location>
</feature>
<dbReference type="InterPro" id="IPR017937">
    <property type="entry name" value="Thioredoxin_CS"/>
</dbReference>
<dbReference type="FunFam" id="3.40.30.10:FF:000017">
    <property type="entry name" value="Protein disulfide-isomerase A4"/>
    <property type="match status" value="1"/>
</dbReference>